<keyword evidence="2" id="KW-1133">Transmembrane helix</keyword>
<evidence type="ECO:0000256" key="2">
    <source>
        <dbReference type="SAM" id="Phobius"/>
    </source>
</evidence>
<organism evidence="3 4">
    <name type="scientific">Salvia divinorum</name>
    <name type="common">Maria pastora</name>
    <name type="synonym">Diviner's sage</name>
    <dbReference type="NCBI Taxonomy" id="28513"/>
    <lineage>
        <taxon>Eukaryota</taxon>
        <taxon>Viridiplantae</taxon>
        <taxon>Streptophyta</taxon>
        <taxon>Embryophyta</taxon>
        <taxon>Tracheophyta</taxon>
        <taxon>Spermatophyta</taxon>
        <taxon>Magnoliopsida</taxon>
        <taxon>eudicotyledons</taxon>
        <taxon>Gunneridae</taxon>
        <taxon>Pentapetalae</taxon>
        <taxon>asterids</taxon>
        <taxon>lamiids</taxon>
        <taxon>Lamiales</taxon>
        <taxon>Lamiaceae</taxon>
        <taxon>Nepetoideae</taxon>
        <taxon>Mentheae</taxon>
        <taxon>Salviinae</taxon>
        <taxon>Salvia</taxon>
        <taxon>Salvia subgen. Calosphace</taxon>
    </lineage>
</organism>
<feature type="transmembrane region" description="Helical" evidence="2">
    <location>
        <begin position="67"/>
        <end position="90"/>
    </location>
</feature>
<feature type="transmembrane region" description="Helical" evidence="2">
    <location>
        <begin position="22"/>
        <end position="46"/>
    </location>
</feature>
<gene>
    <name evidence="3" type="ORF">AAHA92_08605</name>
</gene>
<sequence>MTSLHGGGNNTSLYSGWITTPFIIATVFGLTVAAGGWSANLIVFLINEFNIQRIDAAQIANVVNGCVNFFPLLAAVAADSLVGCFSVIWVSSLYWYSSLSC</sequence>
<comment type="similarity">
    <text evidence="1">Belongs to the major facilitator superfamily. Phosphate:H(+) symporter (TC 2.A.1.9) family.</text>
</comment>
<evidence type="ECO:0000313" key="3">
    <source>
        <dbReference type="EMBL" id="KAL1558103.1"/>
    </source>
</evidence>
<protein>
    <submittedName>
        <fullName evidence="3">Protein NRT1/ PTR FAMILY 2.7-like</fullName>
    </submittedName>
</protein>
<comment type="caution">
    <text evidence="3">The sequence shown here is derived from an EMBL/GenBank/DDBJ whole genome shotgun (WGS) entry which is preliminary data.</text>
</comment>
<accession>A0ABD1HNS3</accession>
<keyword evidence="2" id="KW-0812">Transmembrane</keyword>
<keyword evidence="4" id="KW-1185">Reference proteome</keyword>
<dbReference type="Proteomes" id="UP001567538">
    <property type="component" value="Unassembled WGS sequence"/>
</dbReference>
<keyword evidence="2" id="KW-0472">Membrane</keyword>
<name>A0ABD1HNS3_SALDI</name>
<evidence type="ECO:0000313" key="4">
    <source>
        <dbReference type="Proteomes" id="UP001567538"/>
    </source>
</evidence>
<dbReference type="Gene3D" id="1.20.1250.20">
    <property type="entry name" value="MFS general substrate transporter like domains"/>
    <property type="match status" value="1"/>
</dbReference>
<evidence type="ECO:0000256" key="1">
    <source>
        <dbReference type="ARBA" id="ARBA00044504"/>
    </source>
</evidence>
<dbReference type="EMBL" id="JBEAFC010000004">
    <property type="protein sequence ID" value="KAL1558103.1"/>
    <property type="molecule type" value="Genomic_DNA"/>
</dbReference>
<proteinExistence type="inferred from homology"/>
<dbReference type="PANTHER" id="PTHR11654">
    <property type="entry name" value="OLIGOPEPTIDE TRANSPORTER-RELATED"/>
    <property type="match status" value="1"/>
</dbReference>
<dbReference type="AlphaFoldDB" id="A0ABD1HNS3"/>
<reference evidence="3 4" key="1">
    <citation type="submission" date="2024-06" db="EMBL/GenBank/DDBJ databases">
        <title>A chromosome level genome sequence of Diviner's sage (Salvia divinorum).</title>
        <authorList>
            <person name="Ford S.A."/>
            <person name="Ro D.-K."/>
            <person name="Ness R.W."/>
            <person name="Phillips M.A."/>
        </authorList>
    </citation>
    <scope>NUCLEOTIDE SEQUENCE [LARGE SCALE GENOMIC DNA]</scope>
    <source>
        <strain evidence="3">SAF-2024a</strain>
        <tissue evidence="3">Leaf</tissue>
    </source>
</reference>
<dbReference type="InterPro" id="IPR036259">
    <property type="entry name" value="MFS_trans_sf"/>
</dbReference>